<feature type="compositionally biased region" description="Acidic residues" evidence="1">
    <location>
        <begin position="599"/>
        <end position="613"/>
    </location>
</feature>
<dbReference type="InterPro" id="IPR041538">
    <property type="entry name" value="RavA-like_AAA_lid"/>
</dbReference>
<feature type="domain" description="VWFA" evidence="3">
    <location>
        <begin position="341"/>
        <end position="538"/>
    </location>
</feature>
<dbReference type="Gene3D" id="3.40.50.300">
    <property type="entry name" value="P-loop containing nucleotide triphosphate hydrolases"/>
    <property type="match status" value="1"/>
</dbReference>
<feature type="region of interest" description="Disordered" evidence="1">
    <location>
        <begin position="256"/>
        <end position="281"/>
    </location>
</feature>
<evidence type="ECO:0000313" key="4">
    <source>
        <dbReference type="EMBL" id="EED91722.1"/>
    </source>
</evidence>
<protein>
    <recommendedName>
        <fullName evidence="3">VWFA domain-containing protein</fullName>
    </recommendedName>
</protein>
<reference evidence="4 5" key="1">
    <citation type="journal article" date="2004" name="Science">
        <title>The genome of the diatom Thalassiosira pseudonana: ecology, evolution, and metabolism.</title>
        <authorList>
            <person name="Armbrust E.V."/>
            <person name="Berges J.A."/>
            <person name="Bowler C."/>
            <person name="Green B.R."/>
            <person name="Martinez D."/>
            <person name="Putnam N.H."/>
            <person name="Zhou S."/>
            <person name="Allen A.E."/>
            <person name="Apt K.E."/>
            <person name="Bechner M."/>
            <person name="Brzezinski M.A."/>
            <person name="Chaal B.K."/>
            <person name="Chiovitti A."/>
            <person name="Davis A.K."/>
            <person name="Demarest M.S."/>
            <person name="Detter J.C."/>
            <person name="Glavina T."/>
            <person name="Goodstein D."/>
            <person name="Hadi M.Z."/>
            <person name="Hellsten U."/>
            <person name="Hildebrand M."/>
            <person name="Jenkins B.D."/>
            <person name="Jurka J."/>
            <person name="Kapitonov V.V."/>
            <person name="Kroger N."/>
            <person name="Lau W.W."/>
            <person name="Lane T.W."/>
            <person name="Larimer F.W."/>
            <person name="Lippmeier J.C."/>
            <person name="Lucas S."/>
            <person name="Medina M."/>
            <person name="Montsant A."/>
            <person name="Obornik M."/>
            <person name="Parker M.S."/>
            <person name="Palenik B."/>
            <person name="Pazour G.J."/>
            <person name="Richardson P.M."/>
            <person name="Rynearson T.A."/>
            <person name="Saito M.A."/>
            <person name="Schwartz D.C."/>
            <person name="Thamatrakoln K."/>
            <person name="Valentin K."/>
            <person name="Vardi A."/>
            <person name="Wilkerson F.P."/>
            <person name="Rokhsar D.S."/>
        </authorList>
    </citation>
    <scope>NUCLEOTIDE SEQUENCE [LARGE SCALE GENOMIC DNA]</scope>
    <source>
        <strain evidence="4 5">CCMP1335</strain>
    </source>
</reference>
<feature type="compositionally biased region" description="Polar residues" evidence="1">
    <location>
        <begin position="614"/>
        <end position="629"/>
    </location>
</feature>
<dbReference type="KEGG" id="tps:THAPSDRAFT_23274"/>
<dbReference type="RefSeq" id="XP_002291615.1">
    <property type="nucleotide sequence ID" value="XM_002291579.1"/>
</dbReference>
<evidence type="ECO:0000259" key="3">
    <source>
        <dbReference type="PROSITE" id="PS50234"/>
    </source>
</evidence>
<dbReference type="InterPro" id="IPR050513">
    <property type="entry name" value="RavA_ATPases"/>
</dbReference>
<reference evidence="4 5" key="2">
    <citation type="journal article" date="2008" name="Nature">
        <title>The Phaeodactylum genome reveals the evolutionary history of diatom genomes.</title>
        <authorList>
            <person name="Bowler C."/>
            <person name="Allen A.E."/>
            <person name="Badger J.H."/>
            <person name="Grimwood J."/>
            <person name="Jabbari K."/>
            <person name="Kuo A."/>
            <person name="Maheswari U."/>
            <person name="Martens C."/>
            <person name="Maumus F."/>
            <person name="Otillar R.P."/>
            <person name="Rayko E."/>
            <person name="Salamov A."/>
            <person name="Vandepoele K."/>
            <person name="Beszteri B."/>
            <person name="Gruber A."/>
            <person name="Heijde M."/>
            <person name="Katinka M."/>
            <person name="Mock T."/>
            <person name="Valentin K."/>
            <person name="Verret F."/>
            <person name="Berges J.A."/>
            <person name="Brownlee C."/>
            <person name="Cadoret J.P."/>
            <person name="Chiovitti A."/>
            <person name="Choi C.J."/>
            <person name="Coesel S."/>
            <person name="De Martino A."/>
            <person name="Detter J.C."/>
            <person name="Durkin C."/>
            <person name="Falciatore A."/>
            <person name="Fournet J."/>
            <person name="Haruta M."/>
            <person name="Huysman M.J."/>
            <person name="Jenkins B.D."/>
            <person name="Jiroutova K."/>
            <person name="Jorgensen R.E."/>
            <person name="Joubert Y."/>
            <person name="Kaplan A."/>
            <person name="Kroger N."/>
            <person name="Kroth P.G."/>
            <person name="La Roche J."/>
            <person name="Lindquist E."/>
            <person name="Lommer M."/>
            <person name="Martin-Jezequel V."/>
            <person name="Lopez P.J."/>
            <person name="Lucas S."/>
            <person name="Mangogna M."/>
            <person name="McGinnis K."/>
            <person name="Medlin L.K."/>
            <person name="Montsant A."/>
            <person name="Oudot-Le Secq M.P."/>
            <person name="Napoli C."/>
            <person name="Obornik M."/>
            <person name="Parker M.S."/>
            <person name="Petit J.L."/>
            <person name="Porcel B.M."/>
            <person name="Poulsen N."/>
            <person name="Robison M."/>
            <person name="Rychlewski L."/>
            <person name="Rynearson T.A."/>
            <person name="Schmutz J."/>
            <person name="Shapiro H."/>
            <person name="Siaut M."/>
            <person name="Stanley M."/>
            <person name="Sussman M.R."/>
            <person name="Taylor A.R."/>
            <person name="Vardi A."/>
            <person name="von Dassow P."/>
            <person name="Vyverman W."/>
            <person name="Willis A."/>
            <person name="Wyrwicz L.S."/>
            <person name="Rokhsar D.S."/>
            <person name="Weissenbach J."/>
            <person name="Armbrust E.V."/>
            <person name="Green B.R."/>
            <person name="Van de Peer Y."/>
            <person name="Grigoriev I.V."/>
        </authorList>
    </citation>
    <scope>NUCLEOTIDE SEQUENCE [LARGE SCALE GENOMIC DNA]</scope>
    <source>
        <strain evidence="4 5">CCMP1335</strain>
    </source>
</reference>
<dbReference type="SUPFAM" id="SSF52540">
    <property type="entry name" value="P-loop containing nucleoside triphosphate hydrolases"/>
    <property type="match status" value="1"/>
</dbReference>
<dbReference type="CDD" id="cd00009">
    <property type="entry name" value="AAA"/>
    <property type="match status" value="1"/>
</dbReference>
<dbReference type="PANTHER" id="PTHR32204">
    <property type="entry name" value="ATPASE RAVA"/>
    <property type="match status" value="1"/>
</dbReference>
<dbReference type="AlphaFoldDB" id="B8C4H1"/>
<dbReference type="PROSITE" id="PS51257">
    <property type="entry name" value="PROKAR_LIPOPROTEIN"/>
    <property type="match status" value="1"/>
</dbReference>
<evidence type="ECO:0000256" key="2">
    <source>
        <dbReference type="SAM" id="SignalP"/>
    </source>
</evidence>
<dbReference type="PRINTS" id="PR00300">
    <property type="entry name" value="CLPPROTEASEA"/>
</dbReference>
<dbReference type="InterPro" id="IPR027417">
    <property type="entry name" value="P-loop_NTPase"/>
</dbReference>
<dbReference type="eggNOG" id="ENOG502R89P">
    <property type="taxonomic scope" value="Eukaryota"/>
</dbReference>
<dbReference type="GeneID" id="7446320"/>
<proteinExistence type="predicted"/>
<dbReference type="Pfam" id="PF20030">
    <property type="entry name" value="bpMoxR"/>
    <property type="match status" value="1"/>
</dbReference>
<dbReference type="InterPro" id="IPR045427">
    <property type="entry name" value="MoxR"/>
</dbReference>
<dbReference type="Pfam" id="PF13519">
    <property type="entry name" value="VWA_2"/>
    <property type="match status" value="1"/>
</dbReference>
<dbReference type="EMBL" id="CM000643">
    <property type="protein sequence ID" value="EED91722.1"/>
    <property type="molecule type" value="Genomic_DNA"/>
</dbReference>
<dbReference type="PaxDb" id="35128-Thaps23274"/>
<dbReference type="InterPro" id="IPR001270">
    <property type="entry name" value="ClpA/B"/>
</dbReference>
<dbReference type="InterPro" id="IPR036465">
    <property type="entry name" value="vWFA_dom_sf"/>
</dbReference>
<dbReference type="SUPFAM" id="SSF53300">
    <property type="entry name" value="vWA-like"/>
    <property type="match status" value="1"/>
</dbReference>
<dbReference type="GO" id="GO:0005524">
    <property type="term" value="F:ATP binding"/>
    <property type="evidence" value="ECO:0007669"/>
    <property type="project" value="InterPro"/>
</dbReference>
<dbReference type="HOGENOM" id="CLU_277807_0_0_1"/>
<feature type="region of interest" description="Disordered" evidence="1">
    <location>
        <begin position="580"/>
        <end position="629"/>
    </location>
</feature>
<feature type="chain" id="PRO_5002866248" description="VWFA domain-containing protein" evidence="2">
    <location>
        <begin position="20"/>
        <end position="1141"/>
    </location>
</feature>
<dbReference type="GO" id="GO:0016887">
    <property type="term" value="F:ATP hydrolysis activity"/>
    <property type="evidence" value="ECO:0000318"/>
    <property type="project" value="GO_Central"/>
</dbReference>
<dbReference type="InterPro" id="IPR002035">
    <property type="entry name" value="VWF_A"/>
</dbReference>
<dbReference type="PROSITE" id="PS50234">
    <property type="entry name" value="VWFA"/>
    <property type="match status" value="1"/>
</dbReference>
<dbReference type="InParanoid" id="B8C4H1"/>
<sequence>MGRLFTLFALLLSACSCRAFSHPSSNPSPTRYNPSSLSHHLSHVSFPGKRQWMPSTLIRSVAETLSDAGSYEIPTRISDASERLDPLLTSFLLRSVRIATSDDADDDDDMNSRSSPLFTISDASKAMQGNLVLVGGEGNEEDDEDDMWEEGIEDELLSSDQFEYEPLSADELEQLAESLTGTLSEEWGGVVQGVSLLDKVFGYDHNLLDLKGDDGFGLQDGIWQHNGWQPIPDLQRRLSMMPKLKDLLARLGQRPSAKGKDVRKFRPRKRSNSRDDMMGVEIDPLDPTSVSGLTRSGSLTTMLPSEAVLLRSSMKSLRWLFLAKKAESKLLVSLPSASGGPLIICLDTSWSMSGARESLAKAVVLASVSAANSQGRECRVVSFSSANNAVESGSIKCDSDGVRKLLDFLSYSFGGGTDVTGALKYALILAAHLLIAFHIYLPKMETLETDLASSDLLLVSDGEIPNPPVSNVVFAKLEALRLQTGMEIHGLLVGKRESPALSSLCTEVHDFLVDYEYYVMHRSGLGLKSSTALSLRHIGDRRGWASKTHQKPMRMLLSSRRYDSSLRATLNDYDYDERGIPRQRKRDGRSGSIRRRFDNDDDNDDDWELDEDSYTTSGRSPSTKQPTINAEASEYVQRVEATFDSLQNAATTIIEDSKWTDKDMDTEIEHSSTWKKSKALFDCITFVQSGLIERDVEARLVVLGMVSEEHVLFIGPPGTSKSELGRRLSMLCGGPFFQRLFTRFTTPEEIFGPLSLRALENDEYTRCIDGFLPTATVAFLDEIFKANSAILNTLLTILNERQFDNGAGKRVQCPLKCVIGASNELPESDDLDALLDRFLIRAEVFPVSDDGLLEILSLPITSQHPADINVADDLKQLVTDVSGSLDNISMQQNISILIRDLRSFVRDDLGVYVSDRRLVKAARLLRVCASTHGRSRVDLVDCLLLQHILWQIPEQRESVREWLWDNLTPGESDQVVQQSRFLLGGLASESLALVKKTMGDISGEFGAREADLKTIKTIEAEVQKIQAMLCQHCNELQRHIVLVDRLTDHLWIGHDEAIAAKQHLLPLAKAASLDAEHLLKETIALKLALSNDIVDNELRSSVIQLMASNGIDDNTMFSEEELQLSLKEAKRSGRMPEDNKW</sequence>
<organism evidence="4 5">
    <name type="scientific">Thalassiosira pseudonana</name>
    <name type="common">Marine diatom</name>
    <name type="synonym">Cyclotella nana</name>
    <dbReference type="NCBI Taxonomy" id="35128"/>
    <lineage>
        <taxon>Eukaryota</taxon>
        <taxon>Sar</taxon>
        <taxon>Stramenopiles</taxon>
        <taxon>Ochrophyta</taxon>
        <taxon>Bacillariophyta</taxon>
        <taxon>Coscinodiscophyceae</taxon>
        <taxon>Thalassiosirophycidae</taxon>
        <taxon>Thalassiosirales</taxon>
        <taxon>Thalassiosiraceae</taxon>
        <taxon>Thalassiosira</taxon>
    </lineage>
</organism>
<dbReference type="Gene3D" id="3.40.50.410">
    <property type="entry name" value="von Willebrand factor, type A domain"/>
    <property type="match status" value="1"/>
</dbReference>
<feature type="signal peptide" evidence="2">
    <location>
        <begin position="1"/>
        <end position="19"/>
    </location>
</feature>
<dbReference type="Proteomes" id="UP000001449">
    <property type="component" value="Chromosome 6"/>
</dbReference>
<accession>B8C4H1</accession>
<name>B8C4H1_THAPS</name>
<dbReference type="Pfam" id="PF17868">
    <property type="entry name" value="AAA_lid_8"/>
    <property type="match status" value="1"/>
</dbReference>
<keyword evidence="5" id="KW-1185">Reference proteome</keyword>
<gene>
    <name evidence="4" type="ORF">THAPSDRAFT_23274</name>
</gene>
<dbReference type="PANTHER" id="PTHR32204:SF0">
    <property type="entry name" value="ATPASE RAVA"/>
    <property type="match status" value="1"/>
</dbReference>
<dbReference type="STRING" id="35128.B8C4H1"/>
<evidence type="ECO:0000256" key="1">
    <source>
        <dbReference type="SAM" id="MobiDB-lite"/>
    </source>
</evidence>
<keyword evidence="2" id="KW-0732">Signal</keyword>
<evidence type="ECO:0000313" key="5">
    <source>
        <dbReference type="Proteomes" id="UP000001449"/>
    </source>
</evidence>